<gene>
    <name evidence="1" type="ORF">M422DRAFT_262343</name>
</gene>
<reference evidence="1 2" key="1">
    <citation type="submission" date="2014-06" db="EMBL/GenBank/DDBJ databases">
        <title>Evolutionary Origins and Diversification of the Mycorrhizal Mutualists.</title>
        <authorList>
            <consortium name="DOE Joint Genome Institute"/>
            <consortium name="Mycorrhizal Genomics Consortium"/>
            <person name="Kohler A."/>
            <person name="Kuo A."/>
            <person name="Nagy L.G."/>
            <person name="Floudas D."/>
            <person name="Copeland A."/>
            <person name="Barry K.W."/>
            <person name="Cichocki N."/>
            <person name="Veneault-Fourrey C."/>
            <person name="LaButti K."/>
            <person name="Lindquist E.A."/>
            <person name="Lipzen A."/>
            <person name="Lundell T."/>
            <person name="Morin E."/>
            <person name="Murat C."/>
            <person name="Riley R."/>
            <person name="Ohm R."/>
            <person name="Sun H."/>
            <person name="Tunlid A."/>
            <person name="Henrissat B."/>
            <person name="Grigoriev I.V."/>
            <person name="Hibbett D.S."/>
            <person name="Martin F."/>
        </authorList>
    </citation>
    <scope>NUCLEOTIDE SEQUENCE [LARGE SCALE GENOMIC DNA]</scope>
    <source>
        <strain evidence="1 2">SS14</strain>
    </source>
</reference>
<dbReference type="Proteomes" id="UP000054279">
    <property type="component" value="Unassembled WGS sequence"/>
</dbReference>
<sequence length="270" mass="31151">MVTHWYGYHTEDRTTYSDEYVWRPVCLQVLSGSALRYFEVVPTPAAAASCGDLWDMYIDQHESKFPIHATINLAPTLNEVPPLQKDTAKEYMQWITLPPQHAPDGWETRLNSLNFDYFKLTRKDAQDSSMTVCSVVMDSLIRDETRDWKPLDDDSTLKKYAASLYHFLLTILCSLDDQERIDRLALTEHDLINASALLNDLQHSKQPNLKLIHKLFIPLCYPYKLGPRFPGLKSNNPLECLIALQALQEKDQFIEPSLATQLFVKVKYQI</sequence>
<organism evidence="1 2">
    <name type="scientific">Sphaerobolus stellatus (strain SS14)</name>
    <dbReference type="NCBI Taxonomy" id="990650"/>
    <lineage>
        <taxon>Eukaryota</taxon>
        <taxon>Fungi</taxon>
        <taxon>Dikarya</taxon>
        <taxon>Basidiomycota</taxon>
        <taxon>Agaricomycotina</taxon>
        <taxon>Agaricomycetes</taxon>
        <taxon>Phallomycetidae</taxon>
        <taxon>Geastrales</taxon>
        <taxon>Sphaerobolaceae</taxon>
        <taxon>Sphaerobolus</taxon>
    </lineage>
</organism>
<evidence type="ECO:0000313" key="1">
    <source>
        <dbReference type="EMBL" id="KIJ35382.1"/>
    </source>
</evidence>
<dbReference type="OrthoDB" id="2799352at2759"/>
<name>A0A0C9V192_SPHS4</name>
<dbReference type="HOGENOM" id="CLU_051396_0_0_1"/>
<evidence type="ECO:0000313" key="2">
    <source>
        <dbReference type="Proteomes" id="UP000054279"/>
    </source>
</evidence>
<dbReference type="AlphaFoldDB" id="A0A0C9V192"/>
<proteinExistence type="predicted"/>
<protein>
    <submittedName>
        <fullName evidence="1">Uncharacterized protein</fullName>
    </submittedName>
</protein>
<keyword evidence="2" id="KW-1185">Reference proteome</keyword>
<accession>A0A0C9V192</accession>
<dbReference type="EMBL" id="KN837189">
    <property type="protein sequence ID" value="KIJ35382.1"/>
    <property type="molecule type" value="Genomic_DNA"/>
</dbReference>